<organism evidence="3 4">
    <name type="scientific">Teratosphaeria destructans</name>
    <dbReference type="NCBI Taxonomy" id="418781"/>
    <lineage>
        <taxon>Eukaryota</taxon>
        <taxon>Fungi</taxon>
        <taxon>Dikarya</taxon>
        <taxon>Ascomycota</taxon>
        <taxon>Pezizomycotina</taxon>
        <taxon>Dothideomycetes</taxon>
        <taxon>Dothideomycetidae</taxon>
        <taxon>Mycosphaerellales</taxon>
        <taxon>Teratosphaeriaceae</taxon>
        <taxon>Teratosphaeria</taxon>
    </lineage>
</organism>
<gene>
    <name evidence="3" type="ORF">Tdes44962_MAKER01423</name>
</gene>
<feature type="compositionally biased region" description="Basic and acidic residues" evidence="1">
    <location>
        <begin position="709"/>
        <end position="720"/>
    </location>
</feature>
<feature type="compositionally biased region" description="Basic and acidic residues" evidence="1">
    <location>
        <begin position="219"/>
        <end position="232"/>
    </location>
</feature>
<dbReference type="Proteomes" id="UP001138500">
    <property type="component" value="Unassembled WGS sequence"/>
</dbReference>
<evidence type="ECO:0000313" key="3">
    <source>
        <dbReference type="EMBL" id="KAH9844390.1"/>
    </source>
</evidence>
<dbReference type="EMBL" id="RIBY02000335">
    <property type="protein sequence ID" value="KAH9844390.1"/>
    <property type="molecule type" value="Genomic_DNA"/>
</dbReference>
<feature type="compositionally biased region" description="Low complexity" evidence="1">
    <location>
        <begin position="676"/>
        <end position="694"/>
    </location>
</feature>
<dbReference type="AlphaFoldDB" id="A0A9W7SZI7"/>
<dbReference type="Pfam" id="PF00339">
    <property type="entry name" value="Arrestin_N"/>
    <property type="match status" value="1"/>
</dbReference>
<feature type="region of interest" description="Disordered" evidence="1">
    <location>
        <begin position="599"/>
        <end position="778"/>
    </location>
</feature>
<name>A0A9W7SZI7_9PEZI</name>
<accession>A0A9W7SZI7</accession>
<dbReference type="Gene3D" id="2.60.40.640">
    <property type="match status" value="1"/>
</dbReference>
<dbReference type="PANTHER" id="PTHR11188:SF161">
    <property type="entry name" value="PH-RESPONSE REGULATOR PROTEIN PALF_RIM8"/>
    <property type="match status" value="1"/>
</dbReference>
<dbReference type="InterPro" id="IPR014752">
    <property type="entry name" value="Arrestin-like_C"/>
</dbReference>
<evidence type="ECO:0000256" key="1">
    <source>
        <dbReference type="SAM" id="MobiDB-lite"/>
    </source>
</evidence>
<keyword evidence="4" id="KW-1185">Reference proteome</keyword>
<dbReference type="GO" id="GO:0005886">
    <property type="term" value="C:plasma membrane"/>
    <property type="evidence" value="ECO:0007669"/>
    <property type="project" value="TreeGrafter"/>
</dbReference>
<reference evidence="3 4" key="2">
    <citation type="journal article" date="2021" name="Curr. Genet.">
        <title>Genetic response to nitrogen starvation in the aggressive Eucalyptus foliar pathogen Teratosphaeria destructans.</title>
        <authorList>
            <person name="Havenga M."/>
            <person name="Wingfield B.D."/>
            <person name="Wingfield M.J."/>
            <person name="Dreyer L.L."/>
            <person name="Roets F."/>
            <person name="Aylward J."/>
        </authorList>
    </citation>
    <scope>NUCLEOTIDE SEQUENCE [LARGE SCALE GENOMIC DNA]</scope>
    <source>
        <strain evidence="3">CMW44962</strain>
    </source>
</reference>
<dbReference type="GO" id="GO:0030674">
    <property type="term" value="F:protein-macromolecule adaptor activity"/>
    <property type="evidence" value="ECO:0007669"/>
    <property type="project" value="TreeGrafter"/>
</dbReference>
<dbReference type="PANTHER" id="PTHR11188">
    <property type="entry name" value="ARRESTIN DOMAIN CONTAINING PROTEIN"/>
    <property type="match status" value="1"/>
</dbReference>
<dbReference type="SUPFAM" id="SSF81296">
    <property type="entry name" value="E set domains"/>
    <property type="match status" value="1"/>
</dbReference>
<dbReference type="InterPro" id="IPR011021">
    <property type="entry name" value="Arrestin-like_N"/>
</dbReference>
<dbReference type="GO" id="GO:0005829">
    <property type="term" value="C:cytosol"/>
    <property type="evidence" value="ECO:0007669"/>
    <property type="project" value="TreeGrafter"/>
</dbReference>
<reference evidence="3 4" key="1">
    <citation type="journal article" date="2018" name="IMA Fungus">
        <title>IMA Genome-F 10: Nine draft genome sequences of Claviceps purpurea s.lat., including C. arundinis, C. humidiphila, and C. cf. spartinae, pseudomolecules for the pitch canker pathogen Fusarium circinatum, draft genome of Davidsoniella eucalypti, Grosmannia galeiformis, Quambalaria eucalypti, and Teratosphaeria destructans.</title>
        <authorList>
            <person name="Wingfield B.D."/>
            <person name="Liu M."/>
            <person name="Nguyen H.D."/>
            <person name="Lane F.A."/>
            <person name="Morgan S.W."/>
            <person name="De Vos L."/>
            <person name="Wilken P.M."/>
            <person name="Duong T.A."/>
            <person name="Aylward J."/>
            <person name="Coetzee M.P."/>
            <person name="Dadej K."/>
            <person name="De Beer Z.W."/>
            <person name="Findlay W."/>
            <person name="Havenga M."/>
            <person name="Kolarik M."/>
            <person name="Menzies J.G."/>
            <person name="Naidoo K."/>
            <person name="Pochopski O."/>
            <person name="Shoukouhi P."/>
            <person name="Santana Q.C."/>
            <person name="Seifert K.A."/>
            <person name="Soal N."/>
            <person name="Steenkamp E.T."/>
            <person name="Tatham C.T."/>
            <person name="van der Nest M.A."/>
            <person name="Wingfield M.J."/>
        </authorList>
    </citation>
    <scope>NUCLEOTIDE SEQUENCE [LARGE SCALE GENOMIC DNA]</scope>
    <source>
        <strain evidence="3">CMW44962</strain>
    </source>
</reference>
<feature type="compositionally biased region" description="Basic and acidic residues" evidence="1">
    <location>
        <begin position="240"/>
        <end position="256"/>
    </location>
</feature>
<feature type="compositionally biased region" description="Basic and acidic residues" evidence="1">
    <location>
        <begin position="32"/>
        <end position="45"/>
    </location>
</feature>
<protein>
    <submittedName>
        <fullName evidence="3">PH-response regulator protein palF/RIM8-like</fullName>
    </submittedName>
</protein>
<evidence type="ECO:0000259" key="2">
    <source>
        <dbReference type="Pfam" id="PF00339"/>
    </source>
</evidence>
<evidence type="ECO:0000313" key="4">
    <source>
        <dbReference type="Proteomes" id="UP001138500"/>
    </source>
</evidence>
<sequence>MPPAVEWSPAAPLSSRRIISRIASPFASKSRGRPDFSIEIDDPHRHYSPGETVTGSVRLRVTKATRVTHIAVYLHGYVQVYKNPGSPPDGYRGNSAYLGPGKGSRGGEYFGNGFASLFEDESILCGDGRLAEGSYQFNFELDFPDRNLPSSIDFERGSVTYMITAAMTRPSTMSPVTTCERKVYFMERIDISTLYPAKPRHVVLEPITKRSRAKTKARKIVDATEWKSRKGDSIAPRSDQSGDSRHSSSLSHHDESDPPGSPSPSEISFDSLVSGGGRTSQADSNRPYPRLSDSSRPNASTSSIASKTITADIEPMVGGCLRGDELAVKVHVRHSKPIRSLYGVILTLYRQARVDMHPSIPLGPTERGVKDKYEDYYPKSVTGLGGLSLSGAGSSHTFRKDLAQVMVPLYVDPTTLTADVTAKVRVPDEAFPTISTVPGGMISFHYYVEAVVDVQGKLGSSDRPLGSTNAMTVPHAPVLGLQTFPENAAYAPPGTHIIDTAPIRRDKSVISCVFEVIVGTKDSDRRKGKRKIEETSPSQGQYELQPASLAPARQTQLGPEDDWLVNDQGYYWDRHPHAYQDDVWHQLWHYDPGYSDQSHYDAPPAVPLPSIPDESRLSEKERMKRAEARLLPSQPPGEEHDGSLNHAPDATAPYLPDETIAGAGSTLASGAPGIGSSTAAAPDPHSSPADACPAPLYPADASGPLATRVTEDKQELERQRLNGQASAPPMDDDDEGGPVTTREVEAPSAPSEDTTDTYDVFASHADAAGPIDLPRYER</sequence>
<feature type="region of interest" description="Disordered" evidence="1">
    <location>
        <begin position="213"/>
        <end position="307"/>
    </location>
</feature>
<dbReference type="OrthoDB" id="7785529at2759"/>
<dbReference type="InterPro" id="IPR014756">
    <property type="entry name" value="Ig_E-set"/>
</dbReference>
<dbReference type="GO" id="GO:0031625">
    <property type="term" value="F:ubiquitin protein ligase binding"/>
    <property type="evidence" value="ECO:0007669"/>
    <property type="project" value="TreeGrafter"/>
</dbReference>
<dbReference type="InterPro" id="IPR050357">
    <property type="entry name" value="Arrestin_domain-protein"/>
</dbReference>
<feature type="domain" description="Arrestin-like N-terminal" evidence="2">
    <location>
        <begin position="36"/>
        <end position="180"/>
    </location>
</feature>
<feature type="compositionally biased region" description="Basic and acidic residues" evidence="1">
    <location>
        <begin position="613"/>
        <end position="628"/>
    </location>
</feature>
<feature type="region of interest" description="Disordered" evidence="1">
    <location>
        <begin position="29"/>
        <end position="51"/>
    </location>
</feature>
<dbReference type="GO" id="GO:0070086">
    <property type="term" value="P:ubiquitin-dependent endocytosis"/>
    <property type="evidence" value="ECO:0007669"/>
    <property type="project" value="TreeGrafter"/>
</dbReference>
<comment type="caution">
    <text evidence="3">The sequence shown here is derived from an EMBL/GenBank/DDBJ whole genome shotgun (WGS) entry which is preliminary data.</text>
</comment>
<feature type="region of interest" description="Disordered" evidence="1">
    <location>
        <begin position="524"/>
        <end position="547"/>
    </location>
</feature>
<proteinExistence type="predicted"/>